<dbReference type="InterPro" id="IPR001279">
    <property type="entry name" value="Metallo-B-lactamas"/>
</dbReference>
<dbReference type="Pfam" id="PF00753">
    <property type="entry name" value="Lactamase_B"/>
    <property type="match status" value="1"/>
</dbReference>
<comment type="catalytic activity">
    <reaction evidence="1">
        <text>3',5'-cyclic CMP + H2O = CMP + H(+)</text>
        <dbReference type="Rhea" id="RHEA:72675"/>
        <dbReference type="ChEBI" id="CHEBI:15377"/>
        <dbReference type="ChEBI" id="CHEBI:15378"/>
        <dbReference type="ChEBI" id="CHEBI:58003"/>
        <dbReference type="ChEBI" id="CHEBI:60377"/>
    </reaction>
    <physiologicalReaction direction="left-to-right" evidence="1">
        <dbReference type="Rhea" id="RHEA:72676"/>
    </physiologicalReaction>
</comment>
<dbReference type="Gene3D" id="3.60.15.10">
    <property type="entry name" value="Ribonuclease Z/Hydroxyacylglutathione hydrolase-like"/>
    <property type="match status" value="1"/>
</dbReference>
<dbReference type="PANTHER" id="PTHR42951">
    <property type="entry name" value="METALLO-BETA-LACTAMASE DOMAIN-CONTAINING"/>
    <property type="match status" value="1"/>
</dbReference>
<comment type="function">
    <text evidence="2">Counteracts the endogenous Pycsar antiviral defense system. Phosphodiesterase that enables metal-dependent hydrolysis of host cyclic nucleotide Pycsar defense signals such as cCMP and cUMP.</text>
</comment>
<protein>
    <submittedName>
        <fullName evidence="5">MBL fold metallo-hydrolase</fullName>
    </submittedName>
</protein>
<dbReference type="SMART" id="SM00849">
    <property type="entry name" value="Lactamase_B"/>
    <property type="match status" value="1"/>
</dbReference>
<dbReference type="SUPFAM" id="SSF56281">
    <property type="entry name" value="Metallo-hydrolase/oxidoreductase"/>
    <property type="match status" value="1"/>
</dbReference>
<proteinExistence type="predicted"/>
<dbReference type="InterPro" id="IPR036866">
    <property type="entry name" value="RibonucZ/Hydroxyglut_hydro"/>
</dbReference>
<dbReference type="InterPro" id="IPR050855">
    <property type="entry name" value="NDM-1-like"/>
</dbReference>
<evidence type="ECO:0000256" key="1">
    <source>
        <dbReference type="ARBA" id="ARBA00034221"/>
    </source>
</evidence>
<accession>A0ABV6DFX3</accession>
<evidence type="ECO:0000256" key="2">
    <source>
        <dbReference type="ARBA" id="ARBA00034301"/>
    </source>
</evidence>
<sequence length="222" mass="24070">MSGNTGVKAVKLDMDAGGRSFVVHATLLWDERDVILVDTGIPGQIERIRDTLAAEGFPLDRLTKVIITHQDLDHIGGLPGLVGATNGRIEVLAHELTKPYIQGEAPLLKRGIVVPPARVDATLQDGDILPYCGGIRVVFTPGHTPDHICLYHEPSRTLISGDALTSHEGTLMPPDPNFTPDMEEARRSVAKLLPLPIETIITYHGGVCTERLQERLAEISKG</sequence>
<dbReference type="RefSeq" id="WP_377468518.1">
    <property type="nucleotide sequence ID" value="NZ_JBHLWN010000020.1"/>
</dbReference>
<evidence type="ECO:0000259" key="4">
    <source>
        <dbReference type="SMART" id="SM00849"/>
    </source>
</evidence>
<feature type="domain" description="Metallo-beta-lactamase" evidence="4">
    <location>
        <begin position="22"/>
        <end position="204"/>
    </location>
</feature>
<keyword evidence="6" id="KW-1185">Reference proteome</keyword>
<evidence type="ECO:0000313" key="5">
    <source>
        <dbReference type="EMBL" id="MFC0211531.1"/>
    </source>
</evidence>
<organism evidence="5 6">
    <name type="scientific">Paenibacillus chartarius</name>
    <dbReference type="NCBI Taxonomy" id="747481"/>
    <lineage>
        <taxon>Bacteria</taxon>
        <taxon>Bacillati</taxon>
        <taxon>Bacillota</taxon>
        <taxon>Bacilli</taxon>
        <taxon>Bacillales</taxon>
        <taxon>Paenibacillaceae</taxon>
        <taxon>Paenibacillus</taxon>
    </lineage>
</organism>
<dbReference type="EMBL" id="JBHLWN010000020">
    <property type="protein sequence ID" value="MFC0211531.1"/>
    <property type="molecule type" value="Genomic_DNA"/>
</dbReference>
<dbReference type="Proteomes" id="UP001589776">
    <property type="component" value="Unassembled WGS sequence"/>
</dbReference>
<comment type="caution">
    <text evidence="5">The sequence shown here is derived from an EMBL/GenBank/DDBJ whole genome shotgun (WGS) entry which is preliminary data.</text>
</comment>
<dbReference type="CDD" id="cd07721">
    <property type="entry name" value="yflN-like_MBL-fold"/>
    <property type="match status" value="1"/>
</dbReference>
<gene>
    <name evidence="5" type="ORF">ACFFK0_03540</name>
</gene>
<dbReference type="PANTHER" id="PTHR42951:SF15">
    <property type="entry name" value="METALLO-BETA-LACTAMASE SUPERFAMILY PROTEIN"/>
    <property type="match status" value="1"/>
</dbReference>
<name>A0ABV6DFX3_9BACL</name>
<evidence type="ECO:0000256" key="3">
    <source>
        <dbReference type="ARBA" id="ARBA00048505"/>
    </source>
</evidence>
<comment type="catalytic activity">
    <reaction evidence="3">
        <text>3',5'-cyclic UMP + H2O = UMP + H(+)</text>
        <dbReference type="Rhea" id="RHEA:70575"/>
        <dbReference type="ChEBI" id="CHEBI:15377"/>
        <dbReference type="ChEBI" id="CHEBI:15378"/>
        <dbReference type="ChEBI" id="CHEBI:57865"/>
        <dbReference type="ChEBI" id="CHEBI:184387"/>
    </reaction>
    <physiologicalReaction direction="left-to-right" evidence="3">
        <dbReference type="Rhea" id="RHEA:70576"/>
    </physiologicalReaction>
</comment>
<evidence type="ECO:0000313" key="6">
    <source>
        <dbReference type="Proteomes" id="UP001589776"/>
    </source>
</evidence>
<reference evidence="5 6" key="1">
    <citation type="submission" date="2024-09" db="EMBL/GenBank/DDBJ databases">
        <authorList>
            <person name="Sun Q."/>
            <person name="Mori K."/>
        </authorList>
    </citation>
    <scope>NUCLEOTIDE SEQUENCE [LARGE SCALE GENOMIC DNA]</scope>
    <source>
        <strain evidence="5 6">CCM 7759</strain>
    </source>
</reference>